<keyword evidence="3" id="KW-1185">Reference proteome</keyword>
<dbReference type="EMBL" id="JALNTZ010000004">
    <property type="protein sequence ID" value="KAJ3654783.1"/>
    <property type="molecule type" value="Genomic_DNA"/>
</dbReference>
<protein>
    <submittedName>
        <fullName evidence="2">Uncharacterized protein</fullName>
    </submittedName>
</protein>
<organism evidence="2 3">
    <name type="scientific">Zophobas morio</name>
    <dbReference type="NCBI Taxonomy" id="2755281"/>
    <lineage>
        <taxon>Eukaryota</taxon>
        <taxon>Metazoa</taxon>
        <taxon>Ecdysozoa</taxon>
        <taxon>Arthropoda</taxon>
        <taxon>Hexapoda</taxon>
        <taxon>Insecta</taxon>
        <taxon>Pterygota</taxon>
        <taxon>Neoptera</taxon>
        <taxon>Endopterygota</taxon>
        <taxon>Coleoptera</taxon>
        <taxon>Polyphaga</taxon>
        <taxon>Cucujiformia</taxon>
        <taxon>Tenebrionidae</taxon>
        <taxon>Zophobas</taxon>
    </lineage>
</organism>
<accession>A0AA38IGH3</accession>
<proteinExistence type="predicted"/>
<keyword evidence="1" id="KW-0175">Coiled coil</keyword>
<dbReference type="AlphaFoldDB" id="A0AA38IGH3"/>
<feature type="coiled-coil region" evidence="1">
    <location>
        <begin position="100"/>
        <end position="141"/>
    </location>
</feature>
<gene>
    <name evidence="2" type="ORF">Zmor_013946</name>
</gene>
<reference evidence="2" key="1">
    <citation type="journal article" date="2023" name="G3 (Bethesda)">
        <title>Whole genome assemblies of Zophobas morio and Tenebrio molitor.</title>
        <authorList>
            <person name="Kaur S."/>
            <person name="Stinson S.A."/>
            <person name="diCenzo G.C."/>
        </authorList>
    </citation>
    <scope>NUCLEOTIDE SEQUENCE</scope>
    <source>
        <strain evidence="2">QUZm001</strain>
    </source>
</reference>
<evidence type="ECO:0000256" key="1">
    <source>
        <dbReference type="SAM" id="Coils"/>
    </source>
</evidence>
<evidence type="ECO:0000313" key="3">
    <source>
        <dbReference type="Proteomes" id="UP001168821"/>
    </source>
</evidence>
<dbReference type="Proteomes" id="UP001168821">
    <property type="component" value="Unassembled WGS sequence"/>
</dbReference>
<comment type="caution">
    <text evidence="2">The sequence shown here is derived from an EMBL/GenBank/DDBJ whole genome shotgun (WGS) entry which is preliminary data.</text>
</comment>
<evidence type="ECO:0000313" key="2">
    <source>
        <dbReference type="EMBL" id="KAJ3654783.1"/>
    </source>
</evidence>
<name>A0AA38IGH3_9CUCU</name>
<sequence length="147" mass="16997">MDDFDLKLKEACERGESAITELMNMLQTSIKDVTQAYKESLKKQITLIDEATKEGASSSKWDDLPQFRTQAAEMSQQFQKLVVTINTLGGIAKNETLKYITQQEKQFQLLSKKHKELEKLIIKQMEEIKGLEEKLLQKNRESIEKTK</sequence>